<sequence>MSAKVTFATNYPDKQILFDQEPGYLKFAIGEKAQYTTRNVVDMLQSKVYTAQASQGTLTITNLRVIYVLDSNPMQNISVGYAGVQKILVGNIDQTQKSSIVQQDRTLVLVCSCKSQKYRFEFLPRGSRQVFDIIQTMYRAYDTSRAYRVTKTRQVMQNYLLPQEFIEKSLKDVQMISPLSPTPLAGTLQLTTYRVLWFCDTLNVLVPYLDIDSLTEHVLNNVPCVILQVTPPDGSTQNFTVAFHAFTLQNSDLFNLLVENVKNAAKSPQFGVNVEEKTEENEELFSTKEIKAPQKIRMFGNVDRALNYVQGDQSAKIEGIEFDEDLGVAFERVEGVDRADLV</sequence>
<dbReference type="Proteomes" id="UP001642409">
    <property type="component" value="Unassembled WGS sequence"/>
</dbReference>
<keyword evidence="4" id="KW-0963">Cytoplasm</keyword>
<organism evidence="9">
    <name type="scientific">Hexamita inflata</name>
    <dbReference type="NCBI Taxonomy" id="28002"/>
    <lineage>
        <taxon>Eukaryota</taxon>
        <taxon>Metamonada</taxon>
        <taxon>Diplomonadida</taxon>
        <taxon>Hexamitidae</taxon>
        <taxon>Hexamitinae</taxon>
        <taxon>Hexamita</taxon>
    </lineage>
</organism>
<dbReference type="EMBL" id="CAXDID020000389">
    <property type="protein sequence ID" value="CAL6085915.1"/>
    <property type="molecule type" value="Genomic_DNA"/>
</dbReference>
<name>A0AA86NE60_9EUKA</name>
<dbReference type="GO" id="GO:0036064">
    <property type="term" value="C:ciliary basal body"/>
    <property type="evidence" value="ECO:0007669"/>
    <property type="project" value="TreeGrafter"/>
</dbReference>
<comment type="caution">
    <text evidence="9">The sequence shown here is derived from an EMBL/GenBank/DDBJ whole genome shotgun (WGS) entry which is preliminary data.</text>
</comment>
<comment type="subcellular location">
    <subcellularLocation>
        <location evidence="1">Cell projection</location>
        <location evidence="1">Cilium</location>
    </subcellularLocation>
    <subcellularLocation>
        <location evidence="2">Cytoplasm</location>
        <location evidence="2">Cytoskeleton</location>
    </subcellularLocation>
</comment>
<evidence type="ECO:0000256" key="7">
    <source>
        <dbReference type="ARBA" id="ARBA00023273"/>
    </source>
</evidence>
<dbReference type="Pfam" id="PF07289">
    <property type="entry name" value="BBL5"/>
    <property type="match status" value="1"/>
</dbReference>
<evidence type="ECO:0000313" key="9">
    <source>
        <dbReference type="EMBL" id="CAI9917869.1"/>
    </source>
</evidence>
<dbReference type="EMBL" id="CAXDID020000175">
    <property type="protein sequence ID" value="CAL6048392.1"/>
    <property type="molecule type" value="Genomic_DNA"/>
</dbReference>
<keyword evidence="7" id="KW-0966">Cell projection</keyword>
<proteinExistence type="inferred from homology"/>
<accession>A0AA86NE60</accession>
<dbReference type="GO" id="GO:0034464">
    <property type="term" value="C:BBSome"/>
    <property type="evidence" value="ECO:0007669"/>
    <property type="project" value="InterPro"/>
</dbReference>
<dbReference type="GO" id="GO:0060271">
    <property type="term" value="P:cilium assembly"/>
    <property type="evidence" value="ECO:0007669"/>
    <property type="project" value="TreeGrafter"/>
</dbReference>
<dbReference type="SMART" id="SM00683">
    <property type="entry name" value="DM16"/>
    <property type="match status" value="1"/>
</dbReference>
<protein>
    <submittedName>
        <fullName evidence="9">Basal body protein</fullName>
    </submittedName>
    <submittedName>
        <fullName evidence="11">Basal_body protein</fullName>
    </submittedName>
</protein>
<reference evidence="9" key="1">
    <citation type="submission" date="2023-06" db="EMBL/GenBank/DDBJ databases">
        <authorList>
            <person name="Kurt Z."/>
        </authorList>
    </citation>
    <scope>NUCLEOTIDE SEQUENCE</scope>
</reference>
<evidence type="ECO:0000256" key="6">
    <source>
        <dbReference type="ARBA" id="ARBA00023212"/>
    </source>
</evidence>
<evidence type="ECO:0000313" key="12">
    <source>
        <dbReference type="EMBL" id="CAL6085915.1"/>
    </source>
</evidence>
<dbReference type="PANTHER" id="PTHR21351">
    <property type="entry name" value="BARDET-BIEDL SYNDROME PROTEIN 5"/>
    <property type="match status" value="1"/>
</dbReference>
<comment type="similarity">
    <text evidence="3">Belongs to the BBS5 family.</text>
</comment>
<feature type="domain" description="BBSome complex member BBS5 PH" evidence="8">
    <location>
        <begin position="39"/>
        <end position="90"/>
    </location>
</feature>
<evidence type="ECO:0000313" key="11">
    <source>
        <dbReference type="EMBL" id="CAL6048392.1"/>
    </source>
</evidence>
<evidence type="ECO:0000313" key="10">
    <source>
        <dbReference type="EMBL" id="CAI9941242.1"/>
    </source>
</evidence>
<evidence type="ECO:0000256" key="1">
    <source>
        <dbReference type="ARBA" id="ARBA00004138"/>
    </source>
</evidence>
<dbReference type="EMBL" id="CATOUU010000688">
    <property type="protein sequence ID" value="CAI9941242.1"/>
    <property type="molecule type" value="Genomic_DNA"/>
</dbReference>
<evidence type="ECO:0000256" key="5">
    <source>
        <dbReference type="ARBA" id="ARBA00023069"/>
    </source>
</evidence>
<reference evidence="11 13" key="2">
    <citation type="submission" date="2024-07" db="EMBL/GenBank/DDBJ databases">
        <authorList>
            <person name="Akdeniz Z."/>
        </authorList>
    </citation>
    <scope>NUCLEOTIDE SEQUENCE [LARGE SCALE GENOMIC DNA]</scope>
</reference>
<dbReference type="AlphaFoldDB" id="A0AA86NE60"/>
<evidence type="ECO:0000256" key="3">
    <source>
        <dbReference type="ARBA" id="ARBA00005822"/>
    </source>
</evidence>
<keyword evidence="6" id="KW-0206">Cytoskeleton</keyword>
<evidence type="ECO:0000256" key="4">
    <source>
        <dbReference type="ARBA" id="ARBA00022490"/>
    </source>
</evidence>
<keyword evidence="13" id="KW-1185">Reference proteome</keyword>
<evidence type="ECO:0000313" key="13">
    <source>
        <dbReference type="Proteomes" id="UP001642409"/>
    </source>
</evidence>
<dbReference type="GO" id="GO:0032266">
    <property type="term" value="F:phosphatidylinositol-3-phosphate binding"/>
    <property type="evidence" value="ECO:0007669"/>
    <property type="project" value="TreeGrafter"/>
</dbReference>
<dbReference type="InterPro" id="IPR014003">
    <property type="entry name" value="BBS5_PH"/>
</dbReference>
<gene>
    <name evidence="10" type="ORF">HINF_LOCUS28887</name>
    <name evidence="11" type="ORF">HINF_LOCUS42668</name>
    <name evidence="9" type="ORF">HINF_LOCUS5514</name>
    <name evidence="12" type="ORF">HINF_LOCUS62909</name>
</gene>
<dbReference type="InterPro" id="IPR006606">
    <property type="entry name" value="BBL5"/>
</dbReference>
<dbReference type="EMBL" id="CATOUU010000143">
    <property type="protein sequence ID" value="CAI9917869.1"/>
    <property type="molecule type" value="Genomic_DNA"/>
</dbReference>
<keyword evidence="5" id="KW-0969">Cilium</keyword>
<evidence type="ECO:0000259" key="8">
    <source>
        <dbReference type="SMART" id="SM00683"/>
    </source>
</evidence>
<evidence type="ECO:0000256" key="2">
    <source>
        <dbReference type="ARBA" id="ARBA00004245"/>
    </source>
</evidence>
<dbReference type="PANTHER" id="PTHR21351:SF0">
    <property type="entry name" value="BARDET-BIEDL SYNDROME 5 PROTEIN"/>
    <property type="match status" value="1"/>
</dbReference>